<dbReference type="KEGG" id="crf:FRC0190_01938"/>
<dbReference type="AlphaFoldDB" id="A0A6I8ME93"/>
<dbReference type="Proteomes" id="UP000423525">
    <property type="component" value="Chromosome"/>
</dbReference>
<gene>
    <name evidence="2" type="ORF">FRC0190_01938</name>
</gene>
<proteinExistence type="predicted"/>
<evidence type="ECO:0000313" key="3">
    <source>
        <dbReference type="Proteomes" id="UP000423525"/>
    </source>
</evidence>
<name>A0A6I8ME93_9CORY</name>
<feature type="transmembrane region" description="Helical" evidence="1">
    <location>
        <begin position="58"/>
        <end position="79"/>
    </location>
</feature>
<accession>A0A6I8ME93</accession>
<evidence type="ECO:0000256" key="1">
    <source>
        <dbReference type="SAM" id="Phobius"/>
    </source>
</evidence>
<reference evidence="2 3" key="1">
    <citation type="submission" date="2019-11" db="EMBL/GenBank/DDBJ databases">
        <authorList>
            <person name="Brisse S."/>
        </authorList>
    </citation>
    <scope>NUCLEOTIDE SEQUENCE [LARGE SCALE GENOMIC DNA]</scope>
    <source>
        <strain evidence="2">FRC0190</strain>
    </source>
</reference>
<sequence length="145" mass="16269">MSTGRFTDKAKSGRTPFPQQVSKREGYWILLASALTFFFVTIRLMSLASSSTWLSIGYILSPFLFLLSIFSIAVMIAKARRVQPYGWRKGYFIATVFSIITVIIGEWFWTWGGVKTDFLMLPFLVGMLAAAPFAGLGFWKIKAGS</sequence>
<feature type="transmembrane region" description="Helical" evidence="1">
    <location>
        <begin position="118"/>
        <end position="139"/>
    </location>
</feature>
<feature type="transmembrane region" description="Helical" evidence="1">
    <location>
        <begin position="27"/>
        <end position="46"/>
    </location>
</feature>
<dbReference type="EMBL" id="LR738855">
    <property type="protein sequence ID" value="VZH86005.1"/>
    <property type="molecule type" value="Genomic_DNA"/>
</dbReference>
<evidence type="ECO:0000313" key="2">
    <source>
        <dbReference type="EMBL" id="VZH86005.1"/>
    </source>
</evidence>
<organism evidence="2 3">
    <name type="scientific">Corynebacterium rouxii</name>
    <dbReference type="NCBI Taxonomy" id="2719119"/>
    <lineage>
        <taxon>Bacteria</taxon>
        <taxon>Bacillati</taxon>
        <taxon>Actinomycetota</taxon>
        <taxon>Actinomycetes</taxon>
        <taxon>Mycobacteriales</taxon>
        <taxon>Corynebacteriaceae</taxon>
        <taxon>Corynebacterium</taxon>
    </lineage>
</organism>
<protein>
    <submittedName>
        <fullName evidence="2">Uncharacterized protein</fullName>
    </submittedName>
</protein>
<feature type="transmembrane region" description="Helical" evidence="1">
    <location>
        <begin position="91"/>
        <end position="112"/>
    </location>
</feature>
<keyword evidence="1" id="KW-1133">Transmembrane helix</keyword>
<keyword evidence="1" id="KW-0472">Membrane</keyword>
<dbReference type="RefSeq" id="WP_155873935.1">
    <property type="nucleotide sequence ID" value="NZ_LR738855.1"/>
</dbReference>
<keyword evidence="1" id="KW-0812">Transmembrane</keyword>